<dbReference type="AlphaFoldDB" id="U9UVR8"/>
<keyword evidence="1" id="KW-0238">DNA-binding</keyword>
<evidence type="ECO:0000256" key="1">
    <source>
        <dbReference type="ARBA" id="ARBA00023125"/>
    </source>
</evidence>
<dbReference type="Pfam" id="PF03221">
    <property type="entry name" value="HTH_Tnp_Tc5"/>
    <property type="match status" value="1"/>
</dbReference>
<reference evidence="2" key="1">
    <citation type="submission" date="2013-07" db="EMBL/GenBank/DDBJ databases">
        <title>The genome of an arbuscular mycorrhizal fungus provides insights into the evolution of the oldest plant symbiosis.</title>
        <authorList>
            <consortium name="DOE Joint Genome Institute"/>
            <person name="Tisserant E."/>
            <person name="Malbreil M."/>
            <person name="Kuo A."/>
            <person name="Kohler A."/>
            <person name="Symeonidi A."/>
            <person name="Balestrini R."/>
            <person name="Charron P."/>
            <person name="Duensing N."/>
            <person name="Frei-dit-Frey N."/>
            <person name="Gianinazzi-Pearson V."/>
            <person name="Gilbert B."/>
            <person name="Handa Y."/>
            <person name="Hijri M."/>
            <person name="Kaul R."/>
            <person name="Kawaguchi M."/>
            <person name="Krajinski F."/>
            <person name="Lammers P."/>
            <person name="Lapierre D."/>
            <person name="Masclaux F.G."/>
            <person name="Murat C."/>
            <person name="Morin E."/>
            <person name="Ndikumana S."/>
            <person name="Pagni M."/>
            <person name="Petitpierre D."/>
            <person name="Requena N."/>
            <person name="Rosikiewicz P."/>
            <person name="Riley R."/>
            <person name="Saito K."/>
            <person name="San Clemente H."/>
            <person name="Shapiro H."/>
            <person name="van Tuinen D."/>
            <person name="Becard G."/>
            <person name="Bonfante P."/>
            <person name="Paszkowski U."/>
            <person name="Shachar-Hill Y."/>
            <person name="Young J.P."/>
            <person name="Sanders I.R."/>
            <person name="Henrissat B."/>
            <person name="Rensing S.A."/>
            <person name="Grigoriev I.V."/>
            <person name="Corradi N."/>
            <person name="Roux C."/>
            <person name="Martin F."/>
        </authorList>
    </citation>
    <scope>NUCLEOTIDE SEQUENCE</scope>
    <source>
        <strain evidence="2">DAOM 197198</strain>
    </source>
</reference>
<dbReference type="EMBL" id="KI275401">
    <property type="protein sequence ID" value="ESA22643.1"/>
    <property type="molecule type" value="Genomic_DNA"/>
</dbReference>
<dbReference type="InterPro" id="IPR006600">
    <property type="entry name" value="HTH_CenpB_DNA-bd_dom"/>
</dbReference>
<evidence type="ECO:0000313" key="2">
    <source>
        <dbReference type="EMBL" id="ESA22643.1"/>
    </source>
</evidence>
<accession>U9UVR8</accession>
<dbReference type="STRING" id="747089.U9UVR8"/>
<dbReference type="HOGENOM" id="CLU_1518620_0_0_1"/>
<organism evidence="2">
    <name type="scientific">Rhizophagus irregularis (strain DAOM 181602 / DAOM 197198 / MUCL 43194)</name>
    <name type="common">Arbuscular mycorrhizal fungus</name>
    <name type="synonym">Glomus intraradices</name>
    <dbReference type="NCBI Taxonomy" id="747089"/>
    <lineage>
        <taxon>Eukaryota</taxon>
        <taxon>Fungi</taxon>
        <taxon>Fungi incertae sedis</taxon>
        <taxon>Mucoromycota</taxon>
        <taxon>Glomeromycotina</taxon>
        <taxon>Glomeromycetes</taxon>
        <taxon>Glomerales</taxon>
        <taxon>Glomeraceae</taxon>
        <taxon>Rhizophagus</taxon>
    </lineage>
</organism>
<dbReference type="GO" id="GO:0003677">
    <property type="term" value="F:DNA binding"/>
    <property type="evidence" value="ECO:0007669"/>
    <property type="project" value="UniProtKB-KW"/>
</dbReference>
<name>U9UVR8_RHIID</name>
<dbReference type="PROSITE" id="PS51253">
    <property type="entry name" value="HTH_CENPB"/>
    <property type="match status" value="1"/>
</dbReference>
<sequence length="177" mass="20437">MIQAKARPLAKRPVYETLYPSIKEGKFSRKWVDDFISRHNLVDRRKITVAQWQQNDFLSCAFSNTTVEQRGTRTISTLSTGYEYANFTVVLACKADGIKLLPYWILLLHIKTNTVIPGGLTSRLQPLDVSLNKLFKDKMSEEIKEYKSTEKIKKPSYSLVANWVKESWDAVDINIIY</sequence>
<protein>
    <submittedName>
        <fullName evidence="2">Uncharacterized protein</fullName>
    </submittedName>
</protein>
<proteinExistence type="predicted"/>
<gene>
    <name evidence="2" type="ORF">GLOINDRAFT_16220</name>
</gene>